<dbReference type="InterPro" id="IPR010281">
    <property type="entry name" value="DUF885"/>
</dbReference>
<accession>A0ABM1SJE8</accession>
<keyword evidence="1" id="KW-1185">Reference proteome</keyword>
<evidence type="ECO:0000313" key="3">
    <source>
        <dbReference type="RefSeq" id="XP_022243755.1"/>
    </source>
</evidence>
<gene>
    <name evidence="2 3" type="primary">LOC106461179</name>
</gene>
<dbReference type="Proteomes" id="UP000694941">
    <property type="component" value="Unplaced"/>
</dbReference>
<reference evidence="2 3" key="1">
    <citation type="submission" date="2025-05" db="UniProtKB">
        <authorList>
            <consortium name="RefSeq"/>
        </authorList>
    </citation>
    <scope>IDENTIFICATION</scope>
    <source>
        <tissue evidence="2 3">Muscle</tissue>
    </source>
</reference>
<sequence>MKRVPEQFDLIQKKAEHSPFYEPFLSIPDSLSLQDKKMLKAEGKKVIEREVLPSLKKLGTFIKNDYMTATRPHTGAATLPDGKRFYQQCLRFHTSTDMTPEEIHQLGLQEVKRISKEMDKVIKSLGSNLSRTDFLEQLRNDPQFFFKTQQELLQAYKDTVENQIEPKIVQVIKEVPKTKLLIVPFPLSMTESTAAFYVPSSPDGSRPGMFFLNTANPKQSPIYKMMSLSLHEGIPGHHLQSSYMKERTDIPLFRQLLEYRKYSDVPSHFPIHTAYVEGWGLYSEYLGNELNLFKDPYFRLGHLSEEIFRACRLVVDTGIHAFGWTREKAINYMLKNSASTKRNVEGEIDRYITWPGQACAYKIGELKIKELRKKTEIRLGNNFDIKEFHDVILQSQGPLSFLEEQVDTFIVKNTRK</sequence>
<dbReference type="RefSeq" id="XP_022243755.1">
    <property type="nucleotide sequence ID" value="XM_022388047.1"/>
</dbReference>
<protein>
    <submittedName>
        <fullName evidence="2">Uncharacterized protein LOC106461179 isoform X1</fullName>
    </submittedName>
    <submittedName>
        <fullName evidence="3">Uncharacterized protein LOC106461179 isoform X2</fullName>
    </submittedName>
</protein>
<organism evidence="1 2">
    <name type="scientific">Limulus polyphemus</name>
    <name type="common">Atlantic horseshoe crab</name>
    <dbReference type="NCBI Taxonomy" id="6850"/>
    <lineage>
        <taxon>Eukaryota</taxon>
        <taxon>Metazoa</taxon>
        <taxon>Ecdysozoa</taxon>
        <taxon>Arthropoda</taxon>
        <taxon>Chelicerata</taxon>
        <taxon>Merostomata</taxon>
        <taxon>Xiphosura</taxon>
        <taxon>Limulidae</taxon>
        <taxon>Limulus</taxon>
    </lineage>
</organism>
<dbReference type="GeneID" id="106461179"/>
<proteinExistence type="predicted"/>
<name>A0ABM1SJE8_LIMPO</name>
<evidence type="ECO:0000313" key="1">
    <source>
        <dbReference type="Proteomes" id="UP000694941"/>
    </source>
</evidence>
<dbReference type="PANTHER" id="PTHR33361:SF2">
    <property type="entry name" value="DUF885 DOMAIN-CONTAINING PROTEIN"/>
    <property type="match status" value="1"/>
</dbReference>
<dbReference type="PANTHER" id="PTHR33361">
    <property type="entry name" value="GLR0591 PROTEIN"/>
    <property type="match status" value="1"/>
</dbReference>
<dbReference type="Pfam" id="PF05960">
    <property type="entry name" value="DUF885"/>
    <property type="match status" value="1"/>
</dbReference>
<evidence type="ECO:0000313" key="2">
    <source>
        <dbReference type="RefSeq" id="XP_022243754.1"/>
    </source>
</evidence>
<dbReference type="RefSeq" id="XP_022243754.1">
    <property type="nucleotide sequence ID" value="XM_022388046.1"/>
</dbReference>